<dbReference type="NCBIfam" id="TIGR00756">
    <property type="entry name" value="PPR"/>
    <property type="match status" value="2"/>
</dbReference>
<dbReference type="InterPro" id="IPR057440">
    <property type="entry name" value="At1g68980-like_TPR"/>
</dbReference>
<dbReference type="PANTHER" id="PTHR46598:SF3">
    <property type="entry name" value="OS07G0495300 PROTEIN"/>
    <property type="match status" value="1"/>
</dbReference>
<evidence type="ECO:0000313" key="6">
    <source>
        <dbReference type="EMBL" id="KAK3225037.1"/>
    </source>
</evidence>
<evidence type="ECO:0000259" key="5">
    <source>
        <dbReference type="Pfam" id="PF25245"/>
    </source>
</evidence>
<evidence type="ECO:0000256" key="3">
    <source>
        <dbReference type="PROSITE-ProRule" id="PRU00708"/>
    </source>
</evidence>
<feature type="repeat" description="PPR" evidence="3">
    <location>
        <begin position="473"/>
        <end position="507"/>
    </location>
</feature>
<dbReference type="Proteomes" id="UP001281410">
    <property type="component" value="Unassembled WGS sequence"/>
</dbReference>
<comment type="similarity">
    <text evidence="1">Belongs to the PPR family. P subfamily.</text>
</comment>
<feature type="domain" description="Pentatricopeptide repeat-containing protein-mitochondrial" evidence="4">
    <location>
        <begin position="441"/>
        <end position="575"/>
    </location>
</feature>
<dbReference type="InterPro" id="IPR057027">
    <property type="entry name" value="TPR_mt"/>
</dbReference>
<evidence type="ECO:0000256" key="1">
    <source>
        <dbReference type="ARBA" id="ARBA00007626"/>
    </source>
</evidence>
<reference evidence="6" key="1">
    <citation type="journal article" date="2023" name="Plant J.">
        <title>Genome sequences and population genomics provide insights into the demographic history, inbreeding, and mutation load of two 'living fossil' tree species of Dipteronia.</title>
        <authorList>
            <person name="Feng Y."/>
            <person name="Comes H.P."/>
            <person name="Chen J."/>
            <person name="Zhu S."/>
            <person name="Lu R."/>
            <person name="Zhang X."/>
            <person name="Li P."/>
            <person name="Qiu J."/>
            <person name="Olsen K.M."/>
            <person name="Qiu Y."/>
        </authorList>
    </citation>
    <scope>NUCLEOTIDE SEQUENCE</scope>
    <source>
        <strain evidence="6">NBL</strain>
    </source>
</reference>
<keyword evidence="2" id="KW-0677">Repeat</keyword>
<dbReference type="InterPro" id="IPR002885">
    <property type="entry name" value="PPR_rpt"/>
</dbReference>
<keyword evidence="7" id="KW-1185">Reference proteome</keyword>
<comment type="caution">
    <text evidence="6">The sequence shown here is derived from an EMBL/GenBank/DDBJ whole genome shotgun (WGS) entry which is preliminary data.</text>
</comment>
<evidence type="ECO:0000256" key="2">
    <source>
        <dbReference type="ARBA" id="ARBA00022737"/>
    </source>
</evidence>
<protein>
    <recommendedName>
        <fullName evidence="8">Pentatricopeptide repeat-containing protein</fullName>
    </recommendedName>
</protein>
<name>A0AAE0EEN8_9ROSI</name>
<evidence type="ECO:0000259" key="4">
    <source>
        <dbReference type="Pfam" id="PF23276"/>
    </source>
</evidence>
<evidence type="ECO:0008006" key="8">
    <source>
        <dbReference type="Google" id="ProtNLM"/>
    </source>
</evidence>
<dbReference type="AlphaFoldDB" id="A0AAE0EEN8"/>
<dbReference type="PANTHER" id="PTHR46598">
    <property type="entry name" value="BNAC05G43320D PROTEIN"/>
    <property type="match status" value="1"/>
</dbReference>
<dbReference type="EMBL" id="JANJYJ010000002">
    <property type="protein sequence ID" value="KAK3225037.1"/>
    <property type="molecule type" value="Genomic_DNA"/>
</dbReference>
<feature type="repeat" description="PPR" evidence="3">
    <location>
        <begin position="549"/>
        <end position="583"/>
    </location>
</feature>
<feature type="domain" description="At1g68980-like TPR repeats" evidence="5">
    <location>
        <begin position="81"/>
        <end position="199"/>
    </location>
</feature>
<dbReference type="PROSITE" id="PS51375">
    <property type="entry name" value="PPR"/>
    <property type="match status" value="2"/>
</dbReference>
<gene>
    <name evidence="6" type="ORF">Dsin_004899</name>
</gene>
<proteinExistence type="inferred from homology"/>
<sequence length="704" mass="81467">MTTLMLTRRMLVHPSFIKSYSLGFLMTSAIQESVFVNNSFGRFRVSDSFCKQFPFLNSQSFCTGSVWQEKLCWEGSTQGVLLRKLESALKKHQLDEAWETFNDLKRMYALPEHSIVSRFITELSYSSEPHWLKKACDLVFVIFKEKSDLLKPDILTKLSLSLARAQMPVHASKMLRLMLEKGNLPPMNMLWLVVLHMVKTEIGTCLASNVLIQICNQFLYLREERSDSAKLMKPDKTIFNLVLDACVRFRSSFKGQEIMELMSQTGVIADAHSITIISKINEMNGQRDELKRFKDYIDQVSLPFVHHYRQYYDSLLSSHFKFDDIDAAAELVLTMNKYRDSFPDKKLRRDSQKPSLVPIGSPNIRGGLKIQIMPELLEKDSSLRIEGKEEFILFRNGKLLISSKALAKFITGYKRHGKISELSKLLLSIQKEYCSLGETILCSDVIDACIHLGWLETAHDILDDMESAGDPMGSTTYMSLMVAYYKARMFREAEALVRQMQKAGLNINISEEMVVSACLSEVADRSSKSDIAESLIREMKEKEKATPSMIYELNSSIYYFCKSKMIEDALTIYRRMLEMKVQPTVQTFGYLAYGYSSLEMYRDITILWGDIKRNTESGILLLSRDLYEFILLNFLRGGYFERVMEVIGYMTENSMYTDKWMYKSEFLKHHKNLYRSLKASNVRTEAQCKRLEYVRAFRKWAGIY</sequence>
<dbReference type="Pfam" id="PF25245">
    <property type="entry name" value="TPR_At1g68980"/>
    <property type="match status" value="1"/>
</dbReference>
<accession>A0AAE0EEN8</accession>
<dbReference type="Pfam" id="PF23276">
    <property type="entry name" value="TPR_24"/>
    <property type="match status" value="1"/>
</dbReference>
<dbReference type="InterPro" id="IPR011990">
    <property type="entry name" value="TPR-like_helical_dom_sf"/>
</dbReference>
<evidence type="ECO:0000313" key="7">
    <source>
        <dbReference type="Proteomes" id="UP001281410"/>
    </source>
</evidence>
<dbReference type="Gene3D" id="1.25.40.10">
    <property type="entry name" value="Tetratricopeptide repeat domain"/>
    <property type="match status" value="3"/>
</dbReference>
<organism evidence="6 7">
    <name type="scientific">Dipteronia sinensis</name>
    <dbReference type="NCBI Taxonomy" id="43782"/>
    <lineage>
        <taxon>Eukaryota</taxon>
        <taxon>Viridiplantae</taxon>
        <taxon>Streptophyta</taxon>
        <taxon>Embryophyta</taxon>
        <taxon>Tracheophyta</taxon>
        <taxon>Spermatophyta</taxon>
        <taxon>Magnoliopsida</taxon>
        <taxon>eudicotyledons</taxon>
        <taxon>Gunneridae</taxon>
        <taxon>Pentapetalae</taxon>
        <taxon>rosids</taxon>
        <taxon>malvids</taxon>
        <taxon>Sapindales</taxon>
        <taxon>Sapindaceae</taxon>
        <taxon>Hippocastanoideae</taxon>
        <taxon>Acereae</taxon>
        <taxon>Dipteronia</taxon>
    </lineage>
</organism>